<dbReference type="GO" id="GO:0004674">
    <property type="term" value="F:protein serine/threonine kinase activity"/>
    <property type="evidence" value="ECO:0007669"/>
    <property type="project" value="UniProtKB-KW"/>
</dbReference>
<keyword evidence="4" id="KW-0723">Serine/threonine-protein kinase</keyword>
<dbReference type="PANTHER" id="PTHR44167">
    <property type="entry name" value="OVARIAN-SPECIFIC SERINE/THREONINE-PROTEIN KINASE LOK-RELATED"/>
    <property type="match status" value="1"/>
</dbReference>
<evidence type="ECO:0000313" key="7">
    <source>
        <dbReference type="Proteomes" id="UP000320333"/>
    </source>
</evidence>
<organism evidence="6 7">
    <name type="scientific">Chytriomyces confervae</name>
    <dbReference type="NCBI Taxonomy" id="246404"/>
    <lineage>
        <taxon>Eukaryota</taxon>
        <taxon>Fungi</taxon>
        <taxon>Fungi incertae sedis</taxon>
        <taxon>Chytridiomycota</taxon>
        <taxon>Chytridiomycota incertae sedis</taxon>
        <taxon>Chytridiomycetes</taxon>
        <taxon>Chytridiales</taxon>
        <taxon>Chytriomycetaceae</taxon>
        <taxon>Chytriomyces</taxon>
    </lineage>
</organism>
<dbReference type="GO" id="GO:0005524">
    <property type="term" value="F:ATP binding"/>
    <property type="evidence" value="ECO:0007669"/>
    <property type="project" value="UniProtKB-UniRule"/>
</dbReference>
<feature type="binding site" evidence="3">
    <location>
        <position position="109"/>
    </location>
    <ligand>
        <name>ATP</name>
        <dbReference type="ChEBI" id="CHEBI:30616"/>
    </ligand>
</feature>
<dbReference type="InterPro" id="IPR000719">
    <property type="entry name" value="Prot_kinase_dom"/>
</dbReference>
<dbReference type="PROSITE" id="PS50011">
    <property type="entry name" value="PROTEIN_KINASE_DOM"/>
    <property type="match status" value="1"/>
</dbReference>
<dbReference type="EMBL" id="QEAP01000402">
    <property type="protein sequence ID" value="TPX67313.1"/>
    <property type="molecule type" value="Genomic_DNA"/>
</dbReference>
<dbReference type="InterPro" id="IPR017441">
    <property type="entry name" value="Protein_kinase_ATP_BS"/>
</dbReference>
<name>A0A507ETA2_9FUNG</name>
<gene>
    <name evidence="6" type="ORF">CcCBS67573_g07535</name>
</gene>
<keyword evidence="7" id="KW-1185">Reference proteome</keyword>
<keyword evidence="4" id="KW-0418">Kinase</keyword>
<accession>A0A507ETA2</accession>
<dbReference type="Pfam" id="PF00069">
    <property type="entry name" value="Pkinase"/>
    <property type="match status" value="2"/>
</dbReference>
<dbReference type="InterPro" id="IPR011009">
    <property type="entry name" value="Kinase-like_dom_sf"/>
</dbReference>
<dbReference type="PROSITE" id="PS00108">
    <property type="entry name" value="PROTEIN_KINASE_ST"/>
    <property type="match status" value="1"/>
</dbReference>
<dbReference type="AlphaFoldDB" id="A0A507ETA2"/>
<evidence type="ECO:0000256" key="3">
    <source>
        <dbReference type="PROSITE-ProRule" id="PRU10141"/>
    </source>
</evidence>
<reference evidence="6 7" key="1">
    <citation type="journal article" date="2019" name="Sci. Rep.">
        <title>Comparative genomics of chytrid fungi reveal insights into the obligate biotrophic and pathogenic lifestyle of Synchytrium endobioticum.</title>
        <authorList>
            <person name="van de Vossenberg B.T.L.H."/>
            <person name="Warris S."/>
            <person name="Nguyen H.D.T."/>
            <person name="van Gent-Pelzer M.P.E."/>
            <person name="Joly D.L."/>
            <person name="van de Geest H.C."/>
            <person name="Bonants P.J.M."/>
            <person name="Smith D.S."/>
            <person name="Levesque C.A."/>
            <person name="van der Lee T.A.J."/>
        </authorList>
    </citation>
    <scope>NUCLEOTIDE SEQUENCE [LARGE SCALE GENOMIC DNA]</scope>
    <source>
        <strain evidence="6 7">CBS 675.73</strain>
    </source>
</reference>
<comment type="caution">
    <text evidence="6">The sequence shown here is derived from an EMBL/GenBank/DDBJ whole genome shotgun (WGS) entry which is preliminary data.</text>
</comment>
<dbReference type="OrthoDB" id="4062651at2759"/>
<keyword evidence="1 3" id="KW-0547">Nucleotide-binding</keyword>
<evidence type="ECO:0000256" key="1">
    <source>
        <dbReference type="ARBA" id="ARBA00022741"/>
    </source>
</evidence>
<sequence>MAITPTYAYANAVFTPKHNSLVKPAPTQTLRVSVPPALAAMVAQSAFAGKYLYDGLSGEDKARVAIINAFTNSTAKFLDEYQIIRIVGFGSNGVVLAARNSRGDGVAVKIVYKEKVSTKVARSPSEIEVLQHLSEEPSEYLLNMAEHWEDAYHHYLVTDLFGSDWFQSTDAVSESMKPLVFKTRDSTRTQVHEYLFSAGSSDLWSWQHAHRSFMVASEGHGLLPLEPVRQLVKQAALGLQSMHSRGFYHGDVKVENILVQSGLRVKMADFGHSKHASLGIAHYGTAELQGPEFMADTPFAQGHVDGRASDVFALGMVLYMLLSEDGRLPKTVYDSNAGYESLLASAAGCYPFEALADVDSSDQVWSLLNGMCRVDPAQRLTIDQVLSHPWFA</sequence>
<evidence type="ECO:0000256" key="4">
    <source>
        <dbReference type="RuleBase" id="RU000304"/>
    </source>
</evidence>
<keyword evidence="2 3" id="KW-0067">ATP-binding</keyword>
<proteinExistence type="inferred from homology"/>
<protein>
    <recommendedName>
        <fullName evidence="5">Protein kinase domain-containing protein</fullName>
    </recommendedName>
</protein>
<dbReference type="GO" id="GO:0005634">
    <property type="term" value="C:nucleus"/>
    <property type="evidence" value="ECO:0007669"/>
    <property type="project" value="TreeGrafter"/>
</dbReference>
<feature type="domain" description="Protein kinase" evidence="5">
    <location>
        <begin position="81"/>
        <end position="391"/>
    </location>
</feature>
<dbReference type="InterPro" id="IPR008271">
    <property type="entry name" value="Ser/Thr_kinase_AS"/>
</dbReference>
<dbReference type="SMART" id="SM00220">
    <property type="entry name" value="S_TKc"/>
    <property type="match status" value="1"/>
</dbReference>
<dbReference type="GO" id="GO:0044773">
    <property type="term" value="P:mitotic DNA damage checkpoint signaling"/>
    <property type="evidence" value="ECO:0007669"/>
    <property type="project" value="TreeGrafter"/>
</dbReference>
<dbReference type="Gene3D" id="1.10.510.10">
    <property type="entry name" value="Transferase(Phosphotransferase) domain 1"/>
    <property type="match status" value="1"/>
</dbReference>
<keyword evidence="4" id="KW-0808">Transferase</keyword>
<dbReference type="SUPFAM" id="SSF56112">
    <property type="entry name" value="Protein kinase-like (PK-like)"/>
    <property type="match status" value="1"/>
</dbReference>
<dbReference type="PANTHER" id="PTHR44167:SF24">
    <property type="entry name" value="SERINE_THREONINE-PROTEIN KINASE CHK2"/>
    <property type="match status" value="1"/>
</dbReference>
<evidence type="ECO:0000256" key="2">
    <source>
        <dbReference type="ARBA" id="ARBA00022840"/>
    </source>
</evidence>
<evidence type="ECO:0000259" key="5">
    <source>
        <dbReference type="PROSITE" id="PS50011"/>
    </source>
</evidence>
<dbReference type="STRING" id="246404.A0A507ETA2"/>
<comment type="similarity">
    <text evidence="4">Belongs to the protein kinase superfamily.</text>
</comment>
<dbReference type="Proteomes" id="UP000320333">
    <property type="component" value="Unassembled WGS sequence"/>
</dbReference>
<evidence type="ECO:0000313" key="6">
    <source>
        <dbReference type="EMBL" id="TPX67313.1"/>
    </source>
</evidence>
<dbReference type="Gene3D" id="3.30.200.20">
    <property type="entry name" value="Phosphorylase Kinase, domain 1"/>
    <property type="match status" value="1"/>
</dbReference>
<dbReference type="PROSITE" id="PS00107">
    <property type="entry name" value="PROTEIN_KINASE_ATP"/>
    <property type="match status" value="1"/>
</dbReference>